<name>A0A077AUW7_9PROT</name>
<organism evidence="1 2">
    <name type="scientific">Candidatus Odyssella acanthamoebae</name>
    <dbReference type="NCBI Taxonomy" id="91604"/>
    <lineage>
        <taxon>Bacteria</taxon>
        <taxon>Pseudomonadati</taxon>
        <taxon>Pseudomonadota</taxon>
        <taxon>Alphaproteobacteria</taxon>
        <taxon>Holosporales</taxon>
        <taxon>Candidatus Paracaedibacteraceae</taxon>
        <taxon>Candidatus Odyssella</taxon>
    </lineage>
</organism>
<dbReference type="EMBL" id="CP008941">
    <property type="protein sequence ID" value="AIK96952.1"/>
    <property type="molecule type" value="Genomic_DNA"/>
</dbReference>
<dbReference type="SUPFAM" id="SSF117074">
    <property type="entry name" value="Hypothetical protein PA1324"/>
    <property type="match status" value="1"/>
</dbReference>
<reference evidence="1 2" key="1">
    <citation type="submission" date="2014-07" db="EMBL/GenBank/DDBJ databases">
        <title>Comparative genomic insights into amoeba endosymbionts belonging to the families of Holosporaceae and Candidatus Midichloriaceae within Rickettsiales.</title>
        <authorList>
            <person name="Wang Z."/>
            <person name="Wu M."/>
        </authorList>
    </citation>
    <scope>NUCLEOTIDE SEQUENCE [LARGE SCALE GENOMIC DNA]</scope>
    <source>
        <strain evidence="1">PRA3</strain>
    </source>
</reference>
<keyword evidence="2" id="KW-1185">Reference proteome</keyword>
<dbReference type="STRING" id="91604.ID47_09770"/>
<dbReference type="OrthoDB" id="7349713at2"/>
<dbReference type="RefSeq" id="WP_038465819.1">
    <property type="nucleotide sequence ID" value="NZ_CP008941.1"/>
</dbReference>
<dbReference type="eggNOG" id="COG4961">
    <property type="taxonomic scope" value="Bacteria"/>
</dbReference>
<dbReference type="AlphaFoldDB" id="A0A077AUW7"/>
<dbReference type="HOGENOM" id="CLU_2506588_0_0_5"/>
<sequence length="85" mass="9315">MDPNKVKITVKSYPNLAGVNNPEPFTDTNNNGIYDKGEPYTEVNGNGIWDVDQGVTGSFGTAGQVVEYDISYVWDTVFPMVGRPL</sequence>
<evidence type="ECO:0000313" key="2">
    <source>
        <dbReference type="Proteomes" id="UP000028926"/>
    </source>
</evidence>
<accession>A0A077AUW7</accession>
<dbReference type="Proteomes" id="UP000028926">
    <property type="component" value="Chromosome"/>
</dbReference>
<gene>
    <name evidence="1" type="ORF">ID47_09770</name>
</gene>
<proteinExistence type="predicted"/>
<protein>
    <submittedName>
        <fullName evidence="1">Uncharacterized protein</fullName>
    </submittedName>
</protein>
<evidence type="ECO:0000313" key="1">
    <source>
        <dbReference type="EMBL" id="AIK96952.1"/>
    </source>
</evidence>
<dbReference type="KEGG" id="paca:ID47_09770"/>